<dbReference type="FunFam" id="4.10.740.10:FF:000001">
    <property type="entry name" value="vitamin K-dependent protein S"/>
    <property type="match status" value="1"/>
</dbReference>
<dbReference type="PRINTS" id="PR00001">
    <property type="entry name" value="GLABLOOD"/>
</dbReference>
<dbReference type="Gene3D" id="4.10.740.10">
    <property type="entry name" value="Coagulation Factor IX"/>
    <property type="match status" value="1"/>
</dbReference>
<dbReference type="Proteomes" id="UP000186698">
    <property type="component" value="Chromosome 8L"/>
</dbReference>
<keyword evidence="4" id="KW-1185">Reference proteome</keyword>
<dbReference type="GeneID" id="444583"/>
<dbReference type="PROSITE" id="PS50998">
    <property type="entry name" value="GLA_2"/>
    <property type="match status" value="1"/>
</dbReference>
<evidence type="ECO:0000313" key="4">
    <source>
        <dbReference type="Proteomes" id="UP000186698"/>
    </source>
</evidence>
<dbReference type="RefSeq" id="XP_041427973.1">
    <property type="nucleotide sequence ID" value="XM_041572039.1"/>
</dbReference>
<keyword evidence="1" id="KW-1015">Disulfide bond</keyword>
<feature type="transmembrane region" description="Helical" evidence="2">
    <location>
        <begin position="92"/>
        <end position="113"/>
    </location>
</feature>
<dbReference type="SUPFAM" id="SSF57630">
    <property type="entry name" value="GLA-domain"/>
    <property type="match status" value="1"/>
</dbReference>
<dbReference type="AlphaFoldDB" id="A0A8J1LEK6"/>
<dbReference type="PANTHER" id="PTHR24278">
    <property type="entry name" value="COAGULATION FACTOR"/>
    <property type="match status" value="1"/>
</dbReference>
<keyword evidence="2" id="KW-1133">Transmembrane helix</keyword>
<dbReference type="GO" id="GO:0005615">
    <property type="term" value="C:extracellular space"/>
    <property type="evidence" value="ECO:0007669"/>
    <property type="project" value="TreeGrafter"/>
</dbReference>
<dbReference type="InterPro" id="IPR000294">
    <property type="entry name" value="GLA_domain"/>
</dbReference>
<reference evidence="5" key="1">
    <citation type="submission" date="2025-08" db="UniProtKB">
        <authorList>
            <consortium name="RefSeq"/>
        </authorList>
    </citation>
    <scope>IDENTIFICATION</scope>
    <source>
        <strain evidence="5">J_2021</strain>
        <tissue evidence="5">Erythrocytes</tissue>
    </source>
</reference>
<dbReference type="OrthoDB" id="9379732at2759"/>
<protein>
    <submittedName>
        <fullName evidence="5">Proline rich Gla (G-carboxyglutamic acid) 3 (Transmembrane) L homeolog isoform X1</fullName>
    </submittedName>
</protein>
<feature type="domain" description="Gla" evidence="3">
    <location>
        <begin position="28"/>
        <end position="74"/>
    </location>
</feature>
<dbReference type="InterPro" id="IPR050442">
    <property type="entry name" value="Peptidase_S1_coag_factors"/>
</dbReference>
<evidence type="ECO:0000259" key="3">
    <source>
        <dbReference type="PROSITE" id="PS50998"/>
    </source>
</evidence>
<keyword evidence="2" id="KW-0472">Membrane</keyword>
<evidence type="ECO:0000256" key="1">
    <source>
        <dbReference type="ARBA" id="ARBA00023157"/>
    </source>
</evidence>
<name>A0A8J1LEK6_XENLA</name>
<accession>A0A8J1LEK6</accession>
<proteinExistence type="predicted"/>
<evidence type="ECO:0000313" key="5">
    <source>
        <dbReference type="RefSeq" id="XP_041427973.1"/>
    </source>
</evidence>
<gene>
    <name evidence="5" type="primary">prrg3.L</name>
    <name evidence="5" type="synonym">prrg3</name>
</gene>
<dbReference type="PROSITE" id="PS00011">
    <property type="entry name" value="GLA_1"/>
    <property type="match status" value="1"/>
</dbReference>
<dbReference type="Pfam" id="PF00594">
    <property type="entry name" value="Gla"/>
    <property type="match status" value="1"/>
</dbReference>
<dbReference type="InterPro" id="IPR017857">
    <property type="entry name" value="Coagulation_fac-like_Gla_dom"/>
</dbReference>
<dbReference type="SMART" id="SM00069">
    <property type="entry name" value="GLA"/>
    <property type="match status" value="1"/>
</dbReference>
<organism evidence="4 5">
    <name type="scientific">Xenopus laevis</name>
    <name type="common">African clawed frog</name>
    <dbReference type="NCBI Taxonomy" id="8355"/>
    <lineage>
        <taxon>Eukaryota</taxon>
        <taxon>Metazoa</taxon>
        <taxon>Chordata</taxon>
        <taxon>Craniata</taxon>
        <taxon>Vertebrata</taxon>
        <taxon>Euteleostomi</taxon>
        <taxon>Amphibia</taxon>
        <taxon>Batrachia</taxon>
        <taxon>Anura</taxon>
        <taxon>Pipoidea</taxon>
        <taxon>Pipidae</taxon>
        <taxon>Xenopodinae</taxon>
        <taxon>Xenopus</taxon>
        <taxon>Xenopus</taxon>
    </lineage>
</organism>
<sequence length="223" mass="25807">MGRQEGLEVSKVFLGHQGAHNVLRRYPRANSLLEELRQGTIERECMEEICSYEEVKEVYESKEKTMEFWRSYMNSLYSVRDPSQWPQRTDSVFVALPLLGLAFLIIMVLFVIWRCQLHKFSGHPPTYTSQNCYLQSHSARSIPRVIIYRETAPMVHQQDPPNNRTTTYSEDIVFPPQHLLPRLSTCAPPPCYEEVTGTQGEEERSGVHCCDPPPKYEEIVEGL</sequence>
<dbReference type="InterPro" id="IPR035972">
    <property type="entry name" value="GLA-like_dom_SF"/>
</dbReference>
<evidence type="ECO:0000256" key="2">
    <source>
        <dbReference type="SAM" id="Phobius"/>
    </source>
</evidence>
<keyword evidence="2" id="KW-0812">Transmembrane</keyword>
<dbReference type="PANTHER" id="PTHR24278:SF39">
    <property type="entry name" value="TRANSMEMBRANE GAMMA-CARBOXYGLUTAMIC ACID PROTEIN 3"/>
    <property type="match status" value="1"/>
</dbReference>
<dbReference type="CTD" id="444583"/>
<dbReference type="GO" id="GO:0005509">
    <property type="term" value="F:calcium ion binding"/>
    <property type="evidence" value="ECO:0007669"/>
    <property type="project" value="InterPro"/>
</dbReference>